<name>A0AAV9ZPZ6_9AGAR</name>
<proteinExistence type="predicted"/>
<organism evidence="3 4">
    <name type="scientific">Favolaschia claudopus</name>
    <dbReference type="NCBI Taxonomy" id="2862362"/>
    <lineage>
        <taxon>Eukaryota</taxon>
        <taxon>Fungi</taxon>
        <taxon>Dikarya</taxon>
        <taxon>Basidiomycota</taxon>
        <taxon>Agaricomycotina</taxon>
        <taxon>Agaricomycetes</taxon>
        <taxon>Agaricomycetidae</taxon>
        <taxon>Agaricales</taxon>
        <taxon>Marasmiineae</taxon>
        <taxon>Mycenaceae</taxon>
        <taxon>Favolaschia</taxon>
    </lineage>
</organism>
<dbReference type="EMBL" id="JAWWNJ010000121">
    <property type="protein sequence ID" value="KAK6988650.1"/>
    <property type="molecule type" value="Genomic_DNA"/>
</dbReference>
<comment type="caution">
    <text evidence="3">The sequence shown here is derived from an EMBL/GenBank/DDBJ whole genome shotgun (WGS) entry which is preliminary data.</text>
</comment>
<feature type="compositionally biased region" description="Basic and acidic residues" evidence="1">
    <location>
        <begin position="180"/>
        <end position="191"/>
    </location>
</feature>
<keyword evidence="2" id="KW-0472">Membrane</keyword>
<evidence type="ECO:0000313" key="3">
    <source>
        <dbReference type="EMBL" id="KAK6988650.1"/>
    </source>
</evidence>
<feature type="compositionally biased region" description="Polar residues" evidence="1">
    <location>
        <begin position="192"/>
        <end position="213"/>
    </location>
</feature>
<evidence type="ECO:0000256" key="1">
    <source>
        <dbReference type="SAM" id="MobiDB-lite"/>
    </source>
</evidence>
<sequence length="213" mass="23679">MRNILQSTYSATVPAVIGAGLAIVSGHTILFIGLLSFTLLSHAINRYRPSSQFARLKNAIKKTKKFLSRANTFCSQHVDWHAAALQDLKGRMDKVESTSLGIDRQLLQTQHARGWITLAFAISDTVTSMTRTVEAVKNIPKAVKEYVQNVWLLSEQISECADQVKELERSIQSIMLNERQRRFDGSPRECDTSGTNGMNSTGADTLEQIQPSP</sequence>
<evidence type="ECO:0008006" key="5">
    <source>
        <dbReference type="Google" id="ProtNLM"/>
    </source>
</evidence>
<keyword evidence="2" id="KW-1133">Transmembrane helix</keyword>
<accession>A0AAV9ZPZ6</accession>
<feature type="region of interest" description="Disordered" evidence="1">
    <location>
        <begin position="180"/>
        <end position="213"/>
    </location>
</feature>
<feature type="transmembrane region" description="Helical" evidence="2">
    <location>
        <begin position="15"/>
        <end position="40"/>
    </location>
</feature>
<dbReference type="Proteomes" id="UP001362999">
    <property type="component" value="Unassembled WGS sequence"/>
</dbReference>
<keyword evidence="2" id="KW-0812">Transmembrane</keyword>
<evidence type="ECO:0000313" key="4">
    <source>
        <dbReference type="Proteomes" id="UP001362999"/>
    </source>
</evidence>
<protein>
    <recommendedName>
        <fullName evidence="5">ATP synthase protein MI25</fullName>
    </recommendedName>
</protein>
<gene>
    <name evidence="3" type="ORF">R3P38DRAFT_3228616</name>
</gene>
<dbReference type="AlphaFoldDB" id="A0AAV9ZPZ6"/>
<reference evidence="3 4" key="1">
    <citation type="journal article" date="2024" name="J Genomics">
        <title>Draft genome sequencing and assembly of Favolaschia claudopus CIRM-BRFM 2984 isolated from oak limbs.</title>
        <authorList>
            <person name="Navarro D."/>
            <person name="Drula E."/>
            <person name="Chaduli D."/>
            <person name="Cazenave R."/>
            <person name="Ahrendt S."/>
            <person name="Wang J."/>
            <person name="Lipzen A."/>
            <person name="Daum C."/>
            <person name="Barry K."/>
            <person name="Grigoriev I.V."/>
            <person name="Favel A."/>
            <person name="Rosso M.N."/>
            <person name="Martin F."/>
        </authorList>
    </citation>
    <scope>NUCLEOTIDE SEQUENCE [LARGE SCALE GENOMIC DNA]</scope>
    <source>
        <strain evidence="3 4">CIRM-BRFM 2984</strain>
    </source>
</reference>
<evidence type="ECO:0000256" key="2">
    <source>
        <dbReference type="SAM" id="Phobius"/>
    </source>
</evidence>
<keyword evidence="4" id="KW-1185">Reference proteome</keyword>